<feature type="transmembrane region" description="Helical" evidence="7">
    <location>
        <begin position="471"/>
        <end position="496"/>
    </location>
</feature>
<dbReference type="GO" id="GO:0016020">
    <property type="term" value="C:membrane"/>
    <property type="evidence" value="ECO:0007669"/>
    <property type="project" value="UniProtKB-SubCell"/>
</dbReference>
<dbReference type="InterPro" id="IPR024989">
    <property type="entry name" value="MFS_assoc_dom"/>
</dbReference>
<evidence type="ECO:0000256" key="1">
    <source>
        <dbReference type="ARBA" id="ARBA00004141"/>
    </source>
</evidence>
<dbReference type="InterPro" id="IPR036259">
    <property type="entry name" value="MFS_trans_sf"/>
</dbReference>
<evidence type="ECO:0000256" key="7">
    <source>
        <dbReference type="SAM" id="Phobius"/>
    </source>
</evidence>
<evidence type="ECO:0000259" key="8">
    <source>
        <dbReference type="Pfam" id="PF12832"/>
    </source>
</evidence>
<feature type="region of interest" description="Disordered" evidence="6">
    <location>
        <begin position="108"/>
        <end position="129"/>
    </location>
</feature>
<feature type="transmembrane region" description="Helical" evidence="7">
    <location>
        <begin position="74"/>
        <end position="93"/>
    </location>
</feature>
<feature type="transmembrane region" description="Helical" evidence="7">
    <location>
        <begin position="12"/>
        <end position="32"/>
    </location>
</feature>
<dbReference type="Pfam" id="PF12832">
    <property type="entry name" value="MFS_1_like"/>
    <property type="match status" value="1"/>
</dbReference>
<feature type="compositionally biased region" description="Low complexity" evidence="6">
    <location>
        <begin position="108"/>
        <end position="120"/>
    </location>
</feature>
<dbReference type="AlphaFoldDB" id="A0A8D8X0M9"/>
<keyword evidence="5 7" id="KW-0472">Membrane</keyword>
<protein>
    <submittedName>
        <fullName evidence="9">Major facilitator superfamily domain-containing protein 6</fullName>
    </submittedName>
</protein>
<accession>A0A8D8X0M9</accession>
<dbReference type="PANTHER" id="PTHR16172">
    <property type="entry name" value="MAJOR FACILITATOR SUPERFAMILY DOMAIN-CONTAINING PROTEIN 6-LIKE"/>
    <property type="match status" value="1"/>
</dbReference>
<reference evidence="9" key="1">
    <citation type="submission" date="2021-05" db="EMBL/GenBank/DDBJ databases">
        <authorList>
            <person name="Alioto T."/>
            <person name="Alioto T."/>
            <person name="Gomez Garrido J."/>
        </authorList>
    </citation>
    <scope>NUCLEOTIDE SEQUENCE</scope>
</reference>
<feature type="transmembrane region" description="Helical" evidence="7">
    <location>
        <begin position="324"/>
        <end position="341"/>
    </location>
</feature>
<evidence type="ECO:0000256" key="5">
    <source>
        <dbReference type="ARBA" id="ARBA00023136"/>
    </source>
</evidence>
<dbReference type="SUPFAM" id="SSF103473">
    <property type="entry name" value="MFS general substrate transporter"/>
    <property type="match status" value="1"/>
</dbReference>
<name>A0A8D8X0M9_9HEMI</name>
<keyword evidence="3 7" id="KW-0812">Transmembrane</keyword>
<evidence type="ECO:0000256" key="2">
    <source>
        <dbReference type="ARBA" id="ARBA00005241"/>
    </source>
</evidence>
<proteinExistence type="inferred from homology"/>
<dbReference type="EMBL" id="HBUF01248851">
    <property type="protein sequence ID" value="CAG6679382.1"/>
    <property type="molecule type" value="Transcribed_RNA"/>
</dbReference>
<dbReference type="Gene3D" id="1.20.1250.20">
    <property type="entry name" value="MFS general substrate transporter like domains"/>
    <property type="match status" value="3"/>
</dbReference>
<feature type="transmembrane region" description="Helical" evidence="7">
    <location>
        <begin position="508"/>
        <end position="528"/>
    </location>
</feature>
<comment type="similarity">
    <text evidence="2">Belongs to the major facilitator superfamily. MFSD6 family.</text>
</comment>
<feature type="transmembrane region" description="Helical" evidence="7">
    <location>
        <begin position="563"/>
        <end position="581"/>
    </location>
</feature>
<feature type="transmembrane region" description="Helical" evidence="7">
    <location>
        <begin position="353"/>
        <end position="374"/>
    </location>
</feature>
<evidence type="ECO:0000256" key="6">
    <source>
        <dbReference type="SAM" id="MobiDB-lite"/>
    </source>
</evidence>
<feature type="transmembrane region" description="Helical" evidence="7">
    <location>
        <begin position="401"/>
        <end position="423"/>
    </location>
</feature>
<comment type="subcellular location">
    <subcellularLocation>
        <location evidence="1">Membrane</location>
        <topology evidence="1">Multi-pass membrane protein</topology>
    </subcellularLocation>
</comment>
<feature type="transmembrane region" description="Helical" evidence="7">
    <location>
        <begin position="38"/>
        <end position="62"/>
    </location>
</feature>
<dbReference type="PANTHER" id="PTHR16172:SF37">
    <property type="entry name" value="RE36877P"/>
    <property type="match status" value="1"/>
</dbReference>
<feature type="domain" description="Major facilitator superfamily associated" evidence="8">
    <location>
        <begin position="9"/>
        <end position="564"/>
    </location>
</feature>
<organism evidence="9">
    <name type="scientific">Cacopsylla melanoneura</name>
    <dbReference type="NCBI Taxonomy" id="428564"/>
    <lineage>
        <taxon>Eukaryota</taxon>
        <taxon>Metazoa</taxon>
        <taxon>Ecdysozoa</taxon>
        <taxon>Arthropoda</taxon>
        <taxon>Hexapoda</taxon>
        <taxon>Insecta</taxon>
        <taxon>Pterygota</taxon>
        <taxon>Neoptera</taxon>
        <taxon>Paraneoptera</taxon>
        <taxon>Hemiptera</taxon>
        <taxon>Sternorrhyncha</taxon>
        <taxon>Psylloidea</taxon>
        <taxon>Psyllidae</taxon>
        <taxon>Psyllinae</taxon>
        <taxon>Cacopsylla</taxon>
    </lineage>
</organism>
<evidence type="ECO:0000256" key="4">
    <source>
        <dbReference type="ARBA" id="ARBA00022989"/>
    </source>
</evidence>
<evidence type="ECO:0000313" key="9">
    <source>
        <dbReference type="EMBL" id="CAG6679382.1"/>
    </source>
</evidence>
<sequence length="612" mass="68044">METRDRNLLLMKLHYFLFLGSLGPILPSVFVMGKQMRISQMVLGIVNFVLTLLIMLGKPLVGYLSDLFHRQRKIVFLSMLIILMIAFSLLNWIPNNCHTKCGHVRPKTTTAHPNSTSTTTEFTNIPPDSMEDMIPEPGDGMDRPPTDMELLATYSDDMPIDNILISKPLLKPEVNTLMENMKSQLGNPLEKTSTAPGNTNNHEITTLRMNIPNVNLTILTDNTTIGGTSNTTIGGTNNKIGGSNNTTLGETNNATIDSGNFTTPYKCIIVCNDDYLYLSSRFWYYVACMCIGLMAFNVISSTSDAICFDILGEGNEVHYGMQRVYGTIGFGTTALISGWAIDTFSGESDLKDYTPAFCIFVIFLAADVICCFYIKLPRIPVSRAILEDVSSILKEPYVKSFIFFAFMAGFCEGFLILSLFWYMEDLAIANGSFGNIKLIQGITVACETLLGEVVFFSYSDKIIELMGYGHCMTFCFFCYFIRLTSLGLITNPWLIIPVEMLTQGPTYALSYTTIVAYAAAIAPSGTSATMQGVMAGVNDGIGYSVSSFIGGIFYELVGGSYLFLSYGFAAFMCMVVHFFVYRRAVQKLEFEEKQQDIEYSKDLFEMRITTPR</sequence>
<dbReference type="InterPro" id="IPR051717">
    <property type="entry name" value="MFS_MFSD6"/>
</dbReference>
<keyword evidence="4 7" id="KW-1133">Transmembrane helix</keyword>
<feature type="transmembrane region" description="Helical" evidence="7">
    <location>
        <begin position="282"/>
        <end position="312"/>
    </location>
</feature>
<evidence type="ECO:0000256" key="3">
    <source>
        <dbReference type="ARBA" id="ARBA00022692"/>
    </source>
</evidence>
<feature type="transmembrane region" description="Helical" evidence="7">
    <location>
        <begin position="540"/>
        <end position="557"/>
    </location>
</feature>